<dbReference type="SMART" id="SM00382">
    <property type="entry name" value="AAA"/>
    <property type="match status" value="1"/>
</dbReference>
<keyword evidence="4" id="KW-1185">Reference proteome</keyword>
<feature type="compositionally biased region" description="Basic and acidic residues" evidence="1">
    <location>
        <begin position="36"/>
        <end position="45"/>
    </location>
</feature>
<dbReference type="InterPro" id="IPR003593">
    <property type="entry name" value="AAA+_ATPase"/>
</dbReference>
<reference evidence="3 4" key="1">
    <citation type="submission" date="2013-03" db="EMBL/GenBank/DDBJ databases">
        <title>The Genome Sequence of Phialophora europaea CBS 101466.</title>
        <authorList>
            <consortium name="The Broad Institute Genomics Platform"/>
            <person name="Cuomo C."/>
            <person name="de Hoog S."/>
            <person name="Gorbushina A."/>
            <person name="Walker B."/>
            <person name="Young S.K."/>
            <person name="Zeng Q."/>
            <person name="Gargeya S."/>
            <person name="Fitzgerald M."/>
            <person name="Haas B."/>
            <person name="Abouelleil A."/>
            <person name="Allen A.W."/>
            <person name="Alvarado L."/>
            <person name="Arachchi H.M."/>
            <person name="Berlin A.M."/>
            <person name="Chapman S.B."/>
            <person name="Gainer-Dewar J."/>
            <person name="Goldberg J."/>
            <person name="Griggs A."/>
            <person name="Gujja S."/>
            <person name="Hansen M."/>
            <person name="Howarth C."/>
            <person name="Imamovic A."/>
            <person name="Ireland A."/>
            <person name="Larimer J."/>
            <person name="McCowan C."/>
            <person name="Murphy C."/>
            <person name="Pearson M."/>
            <person name="Poon T.W."/>
            <person name="Priest M."/>
            <person name="Roberts A."/>
            <person name="Saif S."/>
            <person name="Shea T."/>
            <person name="Sisk P."/>
            <person name="Sykes S."/>
            <person name="Wortman J."/>
            <person name="Nusbaum C."/>
            <person name="Birren B."/>
        </authorList>
    </citation>
    <scope>NUCLEOTIDE SEQUENCE [LARGE SCALE GENOMIC DNA]</scope>
    <source>
        <strain evidence="3 4">CBS 101466</strain>
    </source>
</reference>
<gene>
    <name evidence="3" type="ORF">HMPREF1541_06532</name>
</gene>
<dbReference type="InterPro" id="IPR056599">
    <property type="entry name" value="AAA_lid_fung"/>
</dbReference>
<dbReference type="InterPro" id="IPR054289">
    <property type="entry name" value="DUF7025"/>
</dbReference>
<accession>W2RPV7</accession>
<dbReference type="RefSeq" id="XP_008719086.1">
    <property type="nucleotide sequence ID" value="XM_008720864.1"/>
</dbReference>
<dbReference type="Proteomes" id="UP000030752">
    <property type="component" value="Unassembled WGS sequence"/>
</dbReference>
<dbReference type="PANTHER" id="PTHR46411">
    <property type="entry name" value="FAMILY ATPASE, PUTATIVE-RELATED"/>
    <property type="match status" value="1"/>
</dbReference>
<dbReference type="Pfam" id="PF00004">
    <property type="entry name" value="AAA"/>
    <property type="match status" value="1"/>
</dbReference>
<dbReference type="eggNOG" id="KOG0740">
    <property type="taxonomic scope" value="Eukaryota"/>
</dbReference>
<feature type="compositionally biased region" description="Low complexity" evidence="1">
    <location>
        <begin position="1"/>
        <end position="10"/>
    </location>
</feature>
<dbReference type="InParanoid" id="W2RPV7"/>
<dbReference type="VEuPathDB" id="FungiDB:HMPREF1541_06532"/>
<dbReference type="EMBL" id="KB822722">
    <property type="protein sequence ID" value="ETN38497.1"/>
    <property type="molecule type" value="Genomic_DNA"/>
</dbReference>
<dbReference type="InterPro" id="IPR003959">
    <property type="entry name" value="ATPase_AAA_core"/>
</dbReference>
<dbReference type="CDD" id="cd19481">
    <property type="entry name" value="RecA-like_protease"/>
    <property type="match status" value="1"/>
</dbReference>
<feature type="region of interest" description="Disordered" evidence="1">
    <location>
        <begin position="1"/>
        <end position="45"/>
    </location>
</feature>
<dbReference type="GO" id="GO:0005524">
    <property type="term" value="F:ATP binding"/>
    <property type="evidence" value="ECO:0007669"/>
    <property type="project" value="InterPro"/>
</dbReference>
<sequence>MDASAALPTPESEPESSAPPPQEDGQASDVPPQVESEAKPPKVKPEILYGLRLKKGSEESIHYLDKPFLGVKYGDFYNVGDTDDSESSAIIVEALADGEKNTEQANTPQTWWEKPLSPDFRKNGSADSMRGLILTIVSKRLQDVINQIVDYDPLQASYGYHTHHADDDLNFPSLLLYYKEIKTCFETFLRSAQAREQYGSELDSCKAQMETLGDTSCLPWGNPYGKVEALPTITDLRTARDVGTLLKILTPSYKHAVLPALRQLQRPVPQIEFRHLWMIYAPGTIVYREVDGILTAHVVVSARFRTADPKAFLQQSRVQRYLVEVWNLTYDGQFLKRAPLMVKIEDFRAPRSLESLDLLPANWYDRADGGQSAARIKQRGDQFLNLIKQGCSHRLFRHANATYEGAVILDPIAYEENIDADERRRQYRTVDVDWRDTPYDERTPREARDARGYRRFRNYVDLDTSDPAQSELITDEHLFLLEGMINGLALANKKWMRFHVEGIREQSPFVEENQLETALTIHTSADREVLQTIRRRSNTHSSDQAQLQPDFVPGKGEGQVFLLYGPPGTGKTLTAECVANDTKRPLLSLSMSDLAPAFDTELRLWFSLGAKWGAIILMDEADIFLARRTNNGPDPNQLTTVFLRSLEYYAGVLFLTTNRPGQMDDAFISRITVPIKYPSLNKVSQKEIWERFCNRYEVDEDNARIRVDSEARDYVCSYEKDLNGREIRTVMQNALALARLDAERKAKNLQRRDSATLKGALNQDSKQQTELRITVELNHFKKALKRHHEFKEYLDGLNSDRPEHVRNKFRQNYNV</sequence>
<protein>
    <recommendedName>
        <fullName evidence="2">AAA+ ATPase domain-containing protein</fullName>
    </recommendedName>
</protein>
<dbReference type="OrthoDB" id="10042665at2759"/>
<evidence type="ECO:0000313" key="4">
    <source>
        <dbReference type="Proteomes" id="UP000030752"/>
    </source>
</evidence>
<organism evidence="3 4">
    <name type="scientific">Cyphellophora europaea (strain CBS 101466)</name>
    <name type="common">Phialophora europaea</name>
    <dbReference type="NCBI Taxonomy" id="1220924"/>
    <lineage>
        <taxon>Eukaryota</taxon>
        <taxon>Fungi</taxon>
        <taxon>Dikarya</taxon>
        <taxon>Ascomycota</taxon>
        <taxon>Pezizomycotina</taxon>
        <taxon>Eurotiomycetes</taxon>
        <taxon>Chaetothyriomycetidae</taxon>
        <taxon>Chaetothyriales</taxon>
        <taxon>Cyphellophoraceae</taxon>
        <taxon>Cyphellophora</taxon>
    </lineage>
</organism>
<dbReference type="HOGENOM" id="CLU_339835_0_0_1"/>
<evidence type="ECO:0000313" key="3">
    <source>
        <dbReference type="EMBL" id="ETN38497.1"/>
    </source>
</evidence>
<dbReference type="GO" id="GO:0016887">
    <property type="term" value="F:ATP hydrolysis activity"/>
    <property type="evidence" value="ECO:0007669"/>
    <property type="project" value="InterPro"/>
</dbReference>
<dbReference type="STRING" id="1220924.W2RPV7"/>
<feature type="domain" description="AAA+ ATPase" evidence="2">
    <location>
        <begin position="557"/>
        <end position="679"/>
    </location>
</feature>
<dbReference type="SUPFAM" id="SSF52540">
    <property type="entry name" value="P-loop containing nucleoside triphosphate hydrolases"/>
    <property type="match status" value="1"/>
</dbReference>
<proteinExistence type="predicted"/>
<evidence type="ECO:0000259" key="2">
    <source>
        <dbReference type="SMART" id="SM00382"/>
    </source>
</evidence>
<dbReference type="AlphaFoldDB" id="W2RPV7"/>
<dbReference type="InterPro" id="IPR027417">
    <property type="entry name" value="P-loop_NTPase"/>
</dbReference>
<feature type="region of interest" description="Disordered" evidence="1">
    <location>
        <begin position="99"/>
        <end position="118"/>
    </location>
</feature>
<dbReference type="Pfam" id="PF23232">
    <property type="entry name" value="AAA_lid_13"/>
    <property type="match status" value="1"/>
</dbReference>
<name>W2RPV7_CYPE1</name>
<dbReference type="GeneID" id="19973871"/>
<dbReference type="Pfam" id="PF22942">
    <property type="entry name" value="DUF7025"/>
    <property type="match status" value="1"/>
</dbReference>
<dbReference type="Gene3D" id="3.40.50.300">
    <property type="entry name" value="P-loop containing nucleotide triphosphate hydrolases"/>
    <property type="match status" value="1"/>
</dbReference>
<evidence type="ECO:0000256" key="1">
    <source>
        <dbReference type="SAM" id="MobiDB-lite"/>
    </source>
</evidence>
<dbReference type="PANTHER" id="PTHR46411:SF2">
    <property type="entry name" value="AAA+ ATPASE DOMAIN-CONTAINING PROTEIN"/>
    <property type="match status" value="1"/>
</dbReference>